<proteinExistence type="predicted"/>
<sequence length="231" mass="25770">MYSIIYHISQLNILCRLICLKLPAGATREFKSAASPWFSAHSEEHALSPFYHSLLLPTSVRYPWQGLAHQQFISVHHAAALHRGNALIVSHVNDSSLSRTARALFHTDLCIIHHHVFDPNTISPLVATLVSPSGPPNGRTAAHEQLHRSEARLSAPSSIPFSSTFKEPLDLVRYCRAGYRTVFACLRPHSASRPFDLHHIRLGHVTEQLESSEASVLGRDTYVTVISFIPY</sequence>
<dbReference type="EMBL" id="JACGCI010000090">
    <property type="protein sequence ID" value="KAF6746627.1"/>
    <property type="molecule type" value="Genomic_DNA"/>
</dbReference>
<name>A0A8H6LZV3_9AGAR</name>
<evidence type="ECO:0000313" key="1">
    <source>
        <dbReference type="EMBL" id="KAF6746627.1"/>
    </source>
</evidence>
<protein>
    <submittedName>
        <fullName evidence="1">Uncharacterized protein</fullName>
    </submittedName>
</protein>
<dbReference type="Proteomes" id="UP000521943">
    <property type="component" value="Unassembled WGS sequence"/>
</dbReference>
<reference evidence="1 2" key="1">
    <citation type="submission" date="2020-07" db="EMBL/GenBank/DDBJ databases">
        <title>Comparative genomics of pyrophilous fungi reveals a link between fire events and developmental genes.</title>
        <authorList>
            <consortium name="DOE Joint Genome Institute"/>
            <person name="Steindorff A.S."/>
            <person name="Carver A."/>
            <person name="Calhoun S."/>
            <person name="Stillman K."/>
            <person name="Liu H."/>
            <person name="Lipzen A."/>
            <person name="Pangilinan J."/>
            <person name="Labutti K."/>
            <person name="Bruns T.D."/>
            <person name="Grigoriev I.V."/>
        </authorList>
    </citation>
    <scope>NUCLEOTIDE SEQUENCE [LARGE SCALE GENOMIC DNA]</scope>
    <source>
        <strain evidence="1 2">CBS 144469</strain>
    </source>
</reference>
<comment type="caution">
    <text evidence="1">The sequence shown here is derived from an EMBL/GenBank/DDBJ whole genome shotgun (WGS) entry which is preliminary data.</text>
</comment>
<organism evidence="1 2">
    <name type="scientific">Ephemerocybe angulata</name>
    <dbReference type="NCBI Taxonomy" id="980116"/>
    <lineage>
        <taxon>Eukaryota</taxon>
        <taxon>Fungi</taxon>
        <taxon>Dikarya</taxon>
        <taxon>Basidiomycota</taxon>
        <taxon>Agaricomycotina</taxon>
        <taxon>Agaricomycetes</taxon>
        <taxon>Agaricomycetidae</taxon>
        <taxon>Agaricales</taxon>
        <taxon>Agaricineae</taxon>
        <taxon>Psathyrellaceae</taxon>
        <taxon>Ephemerocybe</taxon>
    </lineage>
</organism>
<accession>A0A8H6LZV3</accession>
<keyword evidence="2" id="KW-1185">Reference proteome</keyword>
<evidence type="ECO:0000313" key="2">
    <source>
        <dbReference type="Proteomes" id="UP000521943"/>
    </source>
</evidence>
<dbReference type="AlphaFoldDB" id="A0A8H6LZV3"/>
<gene>
    <name evidence="1" type="ORF">DFP72DRAFT_855165</name>
</gene>